<name>A0A1E2VCL4_9GAMM</name>
<evidence type="ECO:0000313" key="3">
    <source>
        <dbReference type="Proteomes" id="UP000094291"/>
    </source>
</evidence>
<accession>A0A1E2VCL4</accession>
<evidence type="ECO:0000313" key="2">
    <source>
        <dbReference type="EMBL" id="ODC04739.1"/>
    </source>
</evidence>
<keyword evidence="3" id="KW-1185">Reference proteome</keyword>
<reference evidence="2 3" key="1">
    <citation type="submission" date="2016-08" db="EMBL/GenBank/DDBJ databases">
        <authorList>
            <person name="Seilhamer J.J."/>
        </authorList>
    </citation>
    <scope>NUCLEOTIDE SEQUENCE [LARGE SCALE GENOMIC DNA]</scope>
    <source>
        <strain evidence="2 3">PH27A</strain>
    </source>
</reference>
<dbReference type="OrthoDB" id="8612880at2"/>
<sequence>MTDLYRFDVKNGQVTGYMEWDDGRWEPETIEADERFTVEGSSIIREEQDDGHIEITRYEATDDPGVYREVSETSRAITPEHDSAQAGHIDPSAQVQPGASAQTPIEDSLKVEMNQGQITGIQEMDDGQWETKHLDPDERLYLNNNGDLVLEDQEDGGVEINVYRDANGDGIYQPIAERFESGGADMTMNHGMHGGDAMAGVELDVAGMGVDGQMLM</sequence>
<comment type="caution">
    <text evidence="2">The sequence shown here is derived from an EMBL/GenBank/DDBJ whole genome shotgun (WGS) entry which is preliminary data.</text>
</comment>
<gene>
    <name evidence="2" type="ORF">BFW38_15585</name>
</gene>
<dbReference type="Proteomes" id="UP000094291">
    <property type="component" value="Unassembled WGS sequence"/>
</dbReference>
<feature type="compositionally biased region" description="Polar residues" evidence="1">
    <location>
        <begin position="93"/>
        <end position="102"/>
    </location>
</feature>
<dbReference type="EMBL" id="MDTQ01000001">
    <property type="protein sequence ID" value="ODC04739.1"/>
    <property type="molecule type" value="Genomic_DNA"/>
</dbReference>
<dbReference type="AlphaFoldDB" id="A0A1E2VCL4"/>
<dbReference type="RefSeq" id="WP_068999723.1">
    <property type="nucleotide sequence ID" value="NZ_MDTQ01000001.1"/>
</dbReference>
<protein>
    <submittedName>
        <fullName evidence="2">Uncharacterized protein</fullName>
    </submittedName>
</protein>
<proteinExistence type="predicted"/>
<dbReference type="STRING" id="197479.BFW38_15585"/>
<organism evidence="2 3">
    <name type="scientific">Terasakiispira papahanaumokuakeensis</name>
    <dbReference type="NCBI Taxonomy" id="197479"/>
    <lineage>
        <taxon>Bacteria</taxon>
        <taxon>Pseudomonadati</taxon>
        <taxon>Pseudomonadota</taxon>
        <taxon>Gammaproteobacteria</taxon>
        <taxon>Oceanospirillales</taxon>
        <taxon>Terasakiispira</taxon>
    </lineage>
</organism>
<evidence type="ECO:0000256" key="1">
    <source>
        <dbReference type="SAM" id="MobiDB-lite"/>
    </source>
</evidence>
<feature type="region of interest" description="Disordered" evidence="1">
    <location>
        <begin position="83"/>
        <end position="102"/>
    </location>
</feature>